<dbReference type="SUPFAM" id="SSF103481">
    <property type="entry name" value="Multidrug resistance efflux transporter EmrE"/>
    <property type="match status" value="1"/>
</dbReference>
<dbReference type="PANTHER" id="PTHR12570">
    <property type="match status" value="1"/>
</dbReference>
<comment type="caution">
    <text evidence="7">The sequence shown here is derived from an EMBL/GenBank/DDBJ whole genome shotgun (WGS) entry which is preliminary data.</text>
</comment>
<evidence type="ECO:0000313" key="7">
    <source>
        <dbReference type="EMBL" id="KAF9076349.1"/>
    </source>
</evidence>
<feature type="compositionally biased region" description="Polar residues" evidence="5">
    <location>
        <begin position="591"/>
        <end position="605"/>
    </location>
</feature>
<keyword evidence="4 6" id="KW-0472">Membrane</keyword>
<evidence type="ECO:0000256" key="5">
    <source>
        <dbReference type="SAM" id="MobiDB-lite"/>
    </source>
</evidence>
<reference evidence="7" key="1">
    <citation type="submission" date="2020-11" db="EMBL/GenBank/DDBJ databases">
        <authorList>
            <consortium name="DOE Joint Genome Institute"/>
            <person name="Ahrendt S."/>
            <person name="Riley R."/>
            <person name="Andreopoulos W."/>
            <person name="Labutti K."/>
            <person name="Pangilinan J."/>
            <person name="Ruiz-Duenas F.J."/>
            <person name="Barrasa J.M."/>
            <person name="Sanchez-Garcia M."/>
            <person name="Camarero S."/>
            <person name="Miyauchi S."/>
            <person name="Serrano A."/>
            <person name="Linde D."/>
            <person name="Babiker R."/>
            <person name="Drula E."/>
            <person name="Ayuso-Fernandez I."/>
            <person name="Pacheco R."/>
            <person name="Padilla G."/>
            <person name="Ferreira P."/>
            <person name="Barriuso J."/>
            <person name="Kellner H."/>
            <person name="Castanera R."/>
            <person name="Alfaro M."/>
            <person name="Ramirez L."/>
            <person name="Pisabarro A.G."/>
            <person name="Kuo A."/>
            <person name="Tritt A."/>
            <person name="Lipzen A."/>
            <person name="He G."/>
            <person name="Yan M."/>
            <person name="Ng V."/>
            <person name="Cullen D."/>
            <person name="Martin F."/>
            <person name="Rosso M.-N."/>
            <person name="Henrissat B."/>
            <person name="Hibbett D."/>
            <person name="Martinez A.T."/>
            <person name="Grigoriev I.V."/>
        </authorList>
    </citation>
    <scope>NUCLEOTIDE SEQUENCE</scope>
    <source>
        <strain evidence="7">AH 40177</strain>
    </source>
</reference>
<dbReference type="PANTHER" id="PTHR12570:SF65">
    <property type="entry name" value="MAGNESIUM TRANSPORTER NIPA9-RELATED"/>
    <property type="match status" value="1"/>
</dbReference>
<feature type="compositionally biased region" description="Basic and acidic residues" evidence="5">
    <location>
        <begin position="565"/>
        <end position="580"/>
    </location>
</feature>
<feature type="region of interest" description="Disordered" evidence="5">
    <location>
        <begin position="534"/>
        <end position="553"/>
    </location>
</feature>
<accession>A0A9P5Q114</accession>
<feature type="compositionally biased region" description="Basic and acidic residues" evidence="5">
    <location>
        <begin position="534"/>
        <end position="547"/>
    </location>
</feature>
<evidence type="ECO:0000256" key="1">
    <source>
        <dbReference type="ARBA" id="ARBA00004141"/>
    </source>
</evidence>
<dbReference type="Proteomes" id="UP000772434">
    <property type="component" value="Unassembled WGS sequence"/>
</dbReference>
<feature type="compositionally biased region" description="Polar residues" evidence="5">
    <location>
        <begin position="60"/>
        <end position="70"/>
    </location>
</feature>
<dbReference type="GO" id="GO:0015095">
    <property type="term" value="F:magnesium ion transmembrane transporter activity"/>
    <property type="evidence" value="ECO:0007669"/>
    <property type="project" value="InterPro"/>
</dbReference>
<feature type="region of interest" description="Disordered" evidence="5">
    <location>
        <begin position="57"/>
        <end position="139"/>
    </location>
</feature>
<evidence type="ECO:0000256" key="2">
    <source>
        <dbReference type="ARBA" id="ARBA00022692"/>
    </source>
</evidence>
<comment type="subcellular location">
    <subcellularLocation>
        <location evidence="1">Membrane</location>
        <topology evidence="1">Multi-pass membrane protein</topology>
    </subcellularLocation>
</comment>
<dbReference type="Pfam" id="PF05653">
    <property type="entry name" value="Mg_trans_NIPA"/>
    <property type="match status" value="1"/>
</dbReference>
<feature type="region of interest" description="Disordered" evidence="5">
    <location>
        <begin position="559"/>
        <end position="605"/>
    </location>
</feature>
<dbReference type="OrthoDB" id="165382at2759"/>
<feature type="transmembrane region" description="Helical" evidence="6">
    <location>
        <begin position="367"/>
        <end position="386"/>
    </location>
</feature>
<gene>
    <name evidence="7" type="ORF">BDP27DRAFT_1313181</name>
</gene>
<name>A0A9P5Q114_9AGAR</name>
<dbReference type="GO" id="GO:0016020">
    <property type="term" value="C:membrane"/>
    <property type="evidence" value="ECO:0007669"/>
    <property type="project" value="UniProtKB-SubCell"/>
</dbReference>
<feature type="transmembrane region" description="Helical" evidence="6">
    <location>
        <begin position="266"/>
        <end position="284"/>
    </location>
</feature>
<protein>
    <submittedName>
        <fullName evidence="7">Magnesium transporter NIPA-domain-containing protein</fullName>
    </submittedName>
</protein>
<keyword evidence="8" id="KW-1185">Reference proteome</keyword>
<sequence length="605" mass="65988">MHIINFLHYFSTYDIEREVLPELTTGTAIGISVAIAGNVVISLALNLQKLAHKRLEAEQTPASSVKSQLPGSAGSENPRPVSTVDEAEEIGSTQASDAETGPIEQSVDERASYTRASESEPLLPFPEAHHYGSSQSSPQKRKLITRLFPFRSHQKPKSRPTPILLPVDIIPGSRFIRNSDTSKPANTESTEETALDDIEAGNESNYLKSKLWWTGFLLMNVGEMGNFISYAWAPASIVAPLGTFALVANCLFSPLILGERFRKRDIFGILIAIIGAITVVLSSNASDSRLDPRGLVRAISQTPFIVYSCIYVVGAIILASLSRSSYGRRYALVDIGLCALFGGFTVLSTKAVSTLLTMRWSRVFTSVITYPVIVVLILTGVGQIRYLNRALMRFDSKIVIPIQFVLFNLSAIIGSAILYGDFKRASFHQIVTFLYGCAATFAGVFILAWSSQTSDNDDRKQTENIPNAIDGAASDRAEQVASNLSLGSLGRRRKATLILPDLTGDIPALHHKHSAISVMGLSPAQPLLLVHTPPREHPMMRDPERDISTPSSYQRRRTMSWFGDDSPRAVVHDGGRRTRDSSVAGRLRSTAGASGINQNSSPHPP</sequence>
<evidence type="ECO:0000313" key="8">
    <source>
        <dbReference type="Proteomes" id="UP000772434"/>
    </source>
</evidence>
<dbReference type="InterPro" id="IPR008521">
    <property type="entry name" value="Mg_trans_NIPA"/>
</dbReference>
<keyword evidence="2 6" id="KW-0812">Transmembrane</keyword>
<feature type="transmembrane region" description="Helical" evidence="6">
    <location>
        <begin position="330"/>
        <end position="347"/>
    </location>
</feature>
<evidence type="ECO:0000256" key="4">
    <source>
        <dbReference type="ARBA" id="ARBA00023136"/>
    </source>
</evidence>
<keyword evidence="3 6" id="KW-1133">Transmembrane helix</keyword>
<feature type="transmembrane region" description="Helical" evidence="6">
    <location>
        <begin position="211"/>
        <end position="231"/>
    </location>
</feature>
<dbReference type="InterPro" id="IPR037185">
    <property type="entry name" value="EmrE-like"/>
</dbReference>
<dbReference type="EMBL" id="JADNRY010000006">
    <property type="protein sequence ID" value="KAF9076349.1"/>
    <property type="molecule type" value="Genomic_DNA"/>
</dbReference>
<organism evidence="7 8">
    <name type="scientific">Rhodocollybia butyracea</name>
    <dbReference type="NCBI Taxonomy" id="206335"/>
    <lineage>
        <taxon>Eukaryota</taxon>
        <taxon>Fungi</taxon>
        <taxon>Dikarya</taxon>
        <taxon>Basidiomycota</taxon>
        <taxon>Agaricomycotina</taxon>
        <taxon>Agaricomycetes</taxon>
        <taxon>Agaricomycetidae</taxon>
        <taxon>Agaricales</taxon>
        <taxon>Marasmiineae</taxon>
        <taxon>Omphalotaceae</taxon>
        <taxon>Rhodocollybia</taxon>
    </lineage>
</organism>
<evidence type="ECO:0000256" key="3">
    <source>
        <dbReference type="ARBA" id="ARBA00022989"/>
    </source>
</evidence>
<evidence type="ECO:0000256" key="6">
    <source>
        <dbReference type="SAM" id="Phobius"/>
    </source>
</evidence>
<feature type="transmembrane region" description="Helical" evidence="6">
    <location>
        <begin position="430"/>
        <end position="450"/>
    </location>
</feature>
<feature type="transmembrane region" description="Helical" evidence="6">
    <location>
        <begin position="398"/>
        <end position="418"/>
    </location>
</feature>
<feature type="transmembrane region" description="Helical" evidence="6">
    <location>
        <begin position="23"/>
        <end position="45"/>
    </location>
</feature>
<dbReference type="AlphaFoldDB" id="A0A9P5Q114"/>
<feature type="transmembrane region" description="Helical" evidence="6">
    <location>
        <begin position="304"/>
        <end position="321"/>
    </location>
</feature>
<feature type="transmembrane region" description="Helical" evidence="6">
    <location>
        <begin position="237"/>
        <end position="257"/>
    </location>
</feature>
<proteinExistence type="predicted"/>